<reference evidence="1 2" key="1">
    <citation type="submission" date="2018-11" db="EMBL/GenBank/DDBJ databases">
        <title>Genomic Encyclopedia of Type Strains, Phase IV (KMG-IV): sequencing the most valuable type-strain genomes for metagenomic binning, comparative biology and taxonomic classification.</title>
        <authorList>
            <person name="Goeker M."/>
        </authorList>
    </citation>
    <scope>NUCLEOTIDE SEQUENCE [LARGE SCALE GENOMIC DNA]</scope>
    <source>
        <strain evidence="1 2">DSM 11977</strain>
    </source>
</reference>
<protein>
    <recommendedName>
        <fullName evidence="3">Transcriptional regulator</fullName>
    </recommendedName>
</protein>
<dbReference type="AlphaFoldDB" id="A0A3N5B1B7"/>
<dbReference type="InterPro" id="IPR036390">
    <property type="entry name" value="WH_DNA-bd_sf"/>
</dbReference>
<evidence type="ECO:0008006" key="3">
    <source>
        <dbReference type="Google" id="ProtNLM"/>
    </source>
</evidence>
<dbReference type="EMBL" id="RKRG01000003">
    <property type="protein sequence ID" value="RPF51013.1"/>
    <property type="molecule type" value="Genomic_DNA"/>
</dbReference>
<dbReference type="SUPFAM" id="SSF46785">
    <property type="entry name" value="Winged helix' DNA-binding domain"/>
    <property type="match status" value="1"/>
</dbReference>
<dbReference type="RefSeq" id="WP_069575439.1">
    <property type="nucleotide sequence ID" value="NZ_RKRG01000003.1"/>
</dbReference>
<name>A0A3N5B1B7_9EURY</name>
<gene>
    <name evidence="1" type="ORF">EDC42_1677</name>
</gene>
<evidence type="ECO:0000313" key="1">
    <source>
        <dbReference type="EMBL" id="RPF51013.1"/>
    </source>
</evidence>
<dbReference type="Proteomes" id="UP000271783">
    <property type="component" value="Unassembled WGS sequence"/>
</dbReference>
<proteinExistence type="predicted"/>
<evidence type="ECO:0000313" key="2">
    <source>
        <dbReference type="Proteomes" id="UP000271783"/>
    </source>
</evidence>
<sequence length="92" mass="10527">MSENESEPNFWSLIGYIKVSPARLNCITCIGTEYKMPKEIVDATGMRITQISNALHDLKEKKIVVCLNEENIKGRLYQNTELGLQLLEELKK</sequence>
<organism evidence="1 2">
    <name type="scientific">Methanobrevibacter gottschalkii DSM 11977</name>
    <dbReference type="NCBI Taxonomy" id="1122229"/>
    <lineage>
        <taxon>Archaea</taxon>
        <taxon>Methanobacteriati</taxon>
        <taxon>Methanobacteriota</taxon>
        <taxon>Methanomada group</taxon>
        <taxon>Methanobacteria</taxon>
        <taxon>Methanobacteriales</taxon>
        <taxon>Methanobacteriaceae</taxon>
        <taxon>Methanobrevibacter</taxon>
    </lineage>
</organism>
<comment type="caution">
    <text evidence="1">The sequence shown here is derived from an EMBL/GenBank/DDBJ whole genome shotgun (WGS) entry which is preliminary data.</text>
</comment>
<keyword evidence="2" id="KW-1185">Reference proteome</keyword>
<accession>A0A3N5B1B7</accession>